<proteinExistence type="predicted"/>
<sequence length="844" mass="83917">MAITAEQQTSILEVAIGLFNAAPGKIYMTELANMVDANGGNLSIEQLADFLDDTAVFKDNILVGKVTIEEQASILLNNFGLAADDDPASAGSQAKAFFEGELAAGKGLGEIVIEGINYLNGSPAEEFAATKTLLDNKVLVAKAYSATGSSQDIALLQTVLSKVTGDAPYTEADVQQALADSGVPTGSGSGFALIVGEDSLTGTSGDDVFTALAIQDNVGGVVNSLESIDRLDGGTGTDTLTATLIANAAPSLTSVENIIARFGGAVALDLANASGVQSVNVQSSTAVGTVSSIGEAATLGVRNQVQDVIFTGNTATIQNLNLDTVGNFTTPTKNNVTLDDGATTLNLSTNNSNATILTLASVKTLNVAARGTNEIAQGSGATTTAATITGTGSVVLQDAFTVLTTLDATANTGGVTAGVDGTAVSVTGGAGNDNIVYTEALAATAAVALGAGDDRFAIAAASTAGAKADAGDGNDTLAVTDGAFLDADAQDIYSNFETLEIGENITAVGGTGTYDMENLPGLGAVTINTVLAGAVIIDNAAADTSLTVNAEEGTDLALGNTVDFTLATATGSADNVGLTLNALDGNDDVTANGVITVDSFTANDIESFTIASNVTVIDPDLENTDYTNTISALIGDAVETLTFSGNANLAVTALTATEVNKIDASTMTGGLTIDASTSLASVEFVGGAANDVYTGTTNGDTITGNGGGDDITLGVGAVDTLILNAVSDSLLNVDLDGHDQITGFGVAGQLDVIDLGILGFAGQQASALASKGGAAIASIADGSATSITDFFASGGVDRGVAIGVSGPDTWVVIDANKDGNFTSGDDAVVELTGVTGVTLANFGF</sequence>
<dbReference type="AlphaFoldDB" id="A0A286A9R9"/>
<dbReference type="RefSeq" id="WP_097104994.1">
    <property type="nucleotide sequence ID" value="NZ_OCMU01000001.1"/>
</dbReference>
<protein>
    <recommendedName>
        <fullName evidence="3">S-layer protein</fullName>
    </recommendedName>
</protein>
<evidence type="ECO:0000313" key="1">
    <source>
        <dbReference type="EMBL" id="SOD18587.1"/>
    </source>
</evidence>
<dbReference type="PRINTS" id="PR00313">
    <property type="entry name" value="CABNDNGRPT"/>
</dbReference>
<dbReference type="Proteomes" id="UP000219335">
    <property type="component" value="Unassembled WGS sequence"/>
</dbReference>
<gene>
    <name evidence="1" type="ORF">SAMN06297164_1747</name>
</gene>
<organism evidence="1 2">
    <name type="scientific">Nitrosomonas ureae</name>
    <dbReference type="NCBI Taxonomy" id="44577"/>
    <lineage>
        <taxon>Bacteria</taxon>
        <taxon>Pseudomonadati</taxon>
        <taxon>Pseudomonadota</taxon>
        <taxon>Betaproteobacteria</taxon>
        <taxon>Nitrosomonadales</taxon>
        <taxon>Nitrosomonadaceae</taxon>
        <taxon>Nitrosomonas</taxon>
    </lineage>
</organism>
<dbReference type="EMBL" id="OCMU01000001">
    <property type="protein sequence ID" value="SOD18587.1"/>
    <property type="molecule type" value="Genomic_DNA"/>
</dbReference>
<evidence type="ECO:0008006" key="3">
    <source>
        <dbReference type="Google" id="ProtNLM"/>
    </source>
</evidence>
<name>A0A286A9R9_9PROT</name>
<reference evidence="1 2" key="1">
    <citation type="submission" date="2017-09" db="EMBL/GenBank/DDBJ databases">
        <authorList>
            <person name="Ehlers B."/>
            <person name="Leendertz F.H."/>
        </authorList>
    </citation>
    <scope>NUCLEOTIDE SEQUENCE [LARGE SCALE GENOMIC DNA]</scope>
    <source>
        <strain evidence="1 2">Nm42</strain>
    </source>
</reference>
<evidence type="ECO:0000313" key="2">
    <source>
        <dbReference type="Proteomes" id="UP000219335"/>
    </source>
</evidence>
<accession>A0A286A9R9</accession>